<dbReference type="SMART" id="SM00332">
    <property type="entry name" value="PP2Cc"/>
    <property type="match status" value="1"/>
</dbReference>
<accession>A0A4Q2UNV3</accession>
<dbReference type="RefSeq" id="WP_129599691.1">
    <property type="nucleotide sequence ID" value="NZ_SBLB01000001.1"/>
</dbReference>
<evidence type="ECO:0000313" key="3">
    <source>
        <dbReference type="Proteomes" id="UP000290407"/>
    </source>
</evidence>
<dbReference type="SUPFAM" id="SSF81606">
    <property type="entry name" value="PP2C-like"/>
    <property type="match status" value="1"/>
</dbReference>
<dbReference type="InterPro" id="IPR001932">
    <property type="entry name" value="PPM-type_phosphatase-like_dom"/>
</dbReference>
<name>A0A4Q2UNV3_9BACT</name>
<dbReference type="CDD" id="cd00143">
    <property type="entry name" value="PP2Cc"/>
    <property type="match status" value="1"/>
</dbReference>
<dbReference type="EMBL" id="SBLB01000001">
    <property type="protein sequence ID" value="RYC71016.1"/>
    <property type="molecule type" value="Genomic_DNA"/>
</dbReference>
<gene>
    <name evidence="2" type="ORF">EQG79_02390</name>
</gene>
<proteinExistence type="predicted"/>
<protein>
    <submittedName>
        <fullName evidence="2">Serine/threonine-protein phosphatase</fullName>
    </submittedName>
</protein>
<dbReference type="Proteomes" id="UP000290407">
    <property type="component" value="Unassembled WGS sequence"/>
</dbReference>
<dbReference type="InterPro" id="IPR015655">
    <property type="entry name" value="PP2C"/>
</dbReference>
<evidence type="ECO:0000259" key="1">
    <source>
        <dbReference type="PROSITE" id="PS51746"/>
    </source>
</evidence>
<dbReference type="SMART" id="SM00331">
    <property type="entry name" value="PP2C_SIG"/>
    <property type="match status" value="1"/>
</dbReference>
<dbReference type="PROSITE" id="PS51746">
    <property type="entry name" value="PPM_2"/>
    <property type="match status" value="1"/>
</dbReference>
<feature type="domain" description="PPM-type phosphatase" evidence="1">
    <location>
        <begin position="6"/>
        <end position="269"/>
    </location>
</feature>
<comment type="caution">
    <text evidence="2">The sequence shown here is derived from an EMBL/GenBank/DDBJ whole genome shotgun (WGS) entry which is preliminary data.</text>
</comment>
<evidence type="ECO:0000313" key="2">
    <source>
        <dbReference type="EMBL" id="RYC71016.1"/>
    </source>
</evidence>
<sequence length="269" mass="29354">MIIQPALPLAFSQVGQRPVNQDALYPPVDMATPASQLFIVCDGMGGADKGEVASQLLCQALARYASARPELVFDSHHLSRALDEAYEAYNAYLQAHPLVSRMGSTLALVQLHEQGVTVAHLGDSRVYQFRDGKIIFCTQDHRQVTDMVEAGIITAAQARTHPWRNRLSRAVLAVASASAVDKPAARPAADVVVLTDVQPGDYFFMCTDGVLETLDDQMLETILAIDRSEREHIQSMQIMCAGQTKDNYSAYLIGIRQVAQPEPASSILS</sequence>
<keyword evidence="3" id="KW-1185">Reference proteome</keyword>
<dbReference type="InterPro" id="IPR036457">
    <property type="entry name" value="PPM-type-like_dom_sf"/>
</dbReference>
<organism evidence="2 3">
    <name type="scientific">Spirosoma sordidisoli</name>
    <dbReference type="NCBI Taxonomy" id="2502893"/>
    <lineage>
        <taxon>Bacteria</taxon>
        <taxon>Pseudomonadati</taxon>
        <taxon>Bacteroidota</taxon>
        <taxon>Cytophagia</taxon>
        <taxon>Cytophagales</taxon>
        <taxon>Cytophagaceae</taxon>
        <taxon>Spirosoma</taxon>
    </lineage>
</organism>
<reference evidence="2 3" key="1">
    <citation type="submission" date="2019-01" db="EMBL/GenBank/DDBJ databases">
        <title>Spirosoma flava sp. nov., a propanil-degrading bacterium isolated from herbicide-contaminated soil.</title>
        <authorList>
            <person name="Zhang L."/>
            <person name="Jiang J.-D."/>
        </authorList>
    </citation>
    <scope>NUCLEOTIDE SEQUENCE [LARGE SCALE GENOMIC DNA]</scope>
    <source>
        <strain evidence="2 3">TY50</strain>
    </source>
</reference>
<dbReference type="AlphaFoldDB" id="A0A4Q2UNV3"/>
<dbReference type="Gene3D" id="3.60.40.10">
    <property type="entry name" value="PPM-type phosphatase domain"/>
    <property type="match status" value="1"/>
</dbReference>
<dbReference type="GO" id="GO:0004722">
    <property type="term" value="F:protein serine/threonine phosphatase activity"/>
    <property type="evidence" value="ECO:0007669"/>
    <property type="project" value="InterPro"/>
</dbReference>
<dbReference type="PANTHER" id="PTHR47992">
    <property type="entry name" value="PROTEIN PHOSPHATASE"/>
    <property type="match status" value="1"/>
</dbReference>
<dbReference type="Pfam" id="PF13672">
    <property type="entry name" value="PP2C_2"/>
    <property type="match status" value="1"/>
</dbReference>